<keyword evidence="1" id="KW-1185">Reference proteome</keyword>
<dbReference type="WBParaSite" id="ACRNAN_scaffold11859.g10914.t1">
    <property type="protein sequence ID" value="ACRNAN_scaffold11859.g10914.t1"/>
    <property type="gene ID" value="ACRNAN_scaffold11859.g10914"/>
</dbReference>
<name>A0A914CM93_9BILA</name>
<proteinExistence type="predicted"/>
<evidence type="ECO:0000313" key="2">
    <source>
        <dbReference type="WBParaSite" id="ACRNAN_scaffold11859.g10914.t1"/>
    </source>
</evidence>
<dbReference type="Pfam" id="PF26113">
    <property type="entry name" value="GH16_XgeA"/>
    <property type="match status" value="1"/>
</dbReference>
<dbReference type="SUPFAM" id="SSF49899">
    <property type="entry name" value="Concanavalin A-like lectins/glucanases"/>
    <property type="match status" value="1"/>
</dbReference>
<dbReference type="InterPro" id="IPR050546">
    <property type="entry name" value="Glycosyl_Hydrlase_16"/>
</dbReference>
<dbReference type="PANTHER" id="PTHR10963">
    <property type="entry name" value="GLYCOSYL HYDROLASE-RELATED"/>
    <property type="match status" value="1"/>
</dbReference>
<evidence type="ECO:0000313" key="1">
    <source>
        <dbReference type="Proteomes" id="UP000887540"/>
    </source>
</evidence>
<sequence length="109" mass="12358">MPVGPGTWPAWWTTNTPWPDMGEIDIIEGIGGNTWNTITLHTRDGCHMRDKDAIYFTGTWAKGDNGAVNATNCYINAPSNFYFEIMTIRESKKSRNWGKNLETLEESEN</sequence>
<dbReference type="Proteomes" id="UP000887540">
    <property type="component" value="Unplaced"/>
</dbReference>
<organism evidence="1 2">
    <name type="scientific">Acrobeloides nanus</name>
    <dbReference type="NCBI Taxonomy" id="290746"/>
    <lineage>
        <taxon>Eukaryota</taxon>
        <taxon>Metazoa</taxon>
        <taxon>Ecdysozoa</taxon>
        <taxon>Nematoda</taxon>
        <taxon>Chromadorea</taxon>
        <taxon>Rhabditida</taxon>
        <taxon>Tylenchina</taxon>
        <taxon>Cephalobomorpha</taxon>
        <taxon>Cephaloboidea</taxon>
        <taxon>Cephalobidae</taxon>
        <taxon>Acrobeloides</taxon>
    </lineage>
</organism>
<dbReference type="PANTHER" id="PTHR10963:SF24">
    <property type="entry name" value="GLYCOSIDASE C21B10.07-RELATED"/>
    <property type="match status" value="1"/>
</dbReference>
<dbReference type="Gene3D" id="2.60.120.200">
    <property type="match status" value="1"/>
</dbReference>
<dbReference type="GO" id="GO:0009251">
    <property type="term" value="P:glucan catabolic process"/>
    <property type="evidence" value="ECO:0007669"/>
    <property type="project" value="TreeGrafter"/>
</dbReference>
<dbReference type="AlphaFoldDB" id="A0A914CM93"/>
<accession>A0A914CM93</accession>
<protein>
    <submittedName>
        <fullName evidence="2">GH16 domain-containing protein</fullName>
    </submittedName>
</protein>
<dbReference type="InterPro" id="IPR013320">
    <property type="entry name" value="ConA-like_dom_sf"/>
</dbReference>
<reference evidence="2" key="1">
    <citation type="submission" date="2022-11" db="UniProtKB">
        <authorList>
            <consortium name="WormBaseParasite"/>
        </authorList>
    </citation>
    <scope>IDENTIFICATION</scope>
</reference>